<organism evidence="1 2">
    <name type="scientific">Nocardia macrotermitis</name>
    <dbReference type="NCBI Taxonomy" id="2585198"/>
    <lineage>
        <taxon>Bacteria</taxon>
        <taxon>Bacillati</taxon>
        <taxon>Actinomycetota</taxon>
        <taxon>Actinomycetes</taxon>
        <taxon>Mycobacteriales</taxon>
        <taxon>Nocardiaceae</taxon>
        <taxon>Nocardia</taxon>
    </lineage>
</organism>
<protein>
    <submittedName>
        <fullName evidence="1">Uncharacterized protein</fullName>
    </submittedName>
</protein>
<accession>A0A7K0D9R0</accession>
<dbReference type="AlphaFoldDB" id="A0A7K0D9R0"/>
<name>A0A7K0D9R0_9NOCA</name>
<evidence type="ECO:0000313" key="2">
    <source>
        <dbReference type="Proteomes" id="UP000438448"/>
    </source>
</evidence>
<evidence type="ECO:0000313" key="1">
    <source>
        <dbReference type="EMBL" id="MQY22349.1"/>
    </source>
</evidence>
<dbReference type="EMBL" id="WEGK01000013">
    <property type="protein sequence ID" value="MQY22349.1"/>
    <property type="molecule type" value="Genomic_DNA"/>
</dbReference>
<reference evidence="1 2" key="1">
    <citation type="submission" date="2019-10" db="EMBL/GenBank/DDBJ databases">
        <title>Nocardia macrotermitis sp. nov. and Nocardia aurantia sp. nov., isolated from the gut of fungus growing-termite Macrotermes natalensis.</title>
        <authorList>
            <person name="Benndorf R."/>
            <person name="Schwitalla J."/>
            <person name="Martin K."/>
            <person name="De Beer W."/>
            <person name="Kaster A.-K."/>
            <person name="Vollmers J."/>
            <person name="Poulsen M."/>
            <person name="Beemelmanns C."/>
        </authorList>
    </citation>
    <scope>NUCLEOTIDE SEQUENCE [LARGE SCALE GENOMIC DNA]</scope>
    <source>
        <strain evidence="1 2">RB20</strain>
    </source>
</reference>
<dbReference type="Proteomes" id="UP000438448">
    <property type="component" value="Unassembled WGS sequence"/>
</dbReference>
<keyword evidence="2" id="KW-1185">Reference proteome</keyword>
<gene>
    <name evidence="1" type="ORF">NRB20_54640</name>
</gene>
<proteinExistence type="predicted"/>
<comment type="caution">
    <text evidence="1">The sequence shown here is derived from an EMBL/GenBank/DDBJ whole genome shotgun (WGS) entry which is preliminary data.</text>
</comment>
<sequence>MSVGIGSLDHMDATRGLLDGLDTAGLNTALAEGTCLGLVPDAEAARVRIELEVLTLPTDGPPPTDHRVDLTLTGVSRVAASLRMQRWDDAEPKVFPLTLDTLGEAIAGFGGGALHGWDFIDADDSGWALWRELLSFDTTVSAEPGTHLLEFSQQEGIDPRELDVRIWFEDVTITTSAGTEIPLAEFIAGGARWWKAHDACDPRTMLPDVAPPM</sequence>